<feature type="chain" id="PRO_5002163174" evidence="1">
    <location>
        <begin position="23"/>
        <end position="115"/>
    </location>
</feature>
<dbReference type="EMBL" id="KN831768">
    <property type="protein sequence ID" value="KIM49944.1"/>
    <property type="molecule type" value="Genomic_DNA"/>
</dbReference>
<gene>
    <name evidence="2" type="ORF">M413DRAFT_119456</name>
</gene>
<dbReference type="AlphaFoldDB" id="A0A0C3D0K4"/>
<sequence length="115" mass="13050">MYIPSLLRIFSFCALEFSLVFSLSLPVVCVSSCVCTPSSEIRSEASHSIPCLPHTLLEKYVYLSICILLTYSVHSAIFRANVGGLVVCYIRRLLLVYLFFDDFYRVLLFVGNVHE</sequence>
<reference evidence="3" key="2">
    <citation type="submission" date="2015-01" db="EMBL/GenBank/DDBJ databases">
        <title>Evolutionary Origins and Diversification of the Mycorrhizal Mutualists.</title>
        <authorList>
            <consortium name="DOE Joint Genome Institute"/>
            <consortium name="Mycorrhizal Genomics Consortium"/>
            <person name="Kohler A."/>
            <person name="Kuo A."/>
            <person name="Nagy L.G."/>
            <person name="Floudas D."/>
            <person name="Copeland A."/>
            <person name="Barry K.W."/>
            <person name="Cichocki N."/>
            <person name="Veneault-Fourrey C."/>
            <person name="LaButti K."/>
            <person name="Lindquist E.A."/>
            <person name="Lipzen A."/>
            <person name="Lundell T."/>
            <person name="Morin E."/>
            <person name="Murat C."/>
            <person name="Riley R."/>
            <person name="Ohm R."/>
            <person name="Sun H."/>
            <person name="Tunlid A."/>
            <person name="Henrissat B."/>
            <person name="Grigoriev I.V."/>
            <person name="Hibbett D.S."/>
            <person name="Martin F."/>
        </authorList>
    </citation>
    <scope>NUCLEOTIDE SEQUENCE [LARGE SCALE GENOMIC DNA]</scope>
    <source>
        <strain evidence="3">h7</strain>
    </source>
</reference>
<keyword evidence="1" id="KW-0732">Signal</keyword>
<evidence type="ECO:0000313" key="3">
    <source>
        <dbReference type="Proteomes" id="UP000053424"/>
    </source>
</evidence>
<name>A0A0C3D0K4_HEBCY</name>
<accession>A0A0C3D0K4</accession>
<feature type="signal peptide" evidence="1">
    <location>
        <begin position="1"/>
        <end position="22"/>
    </location>
</feature>
<proteinExistence type="predicted"/>
<protein>
    <submittedName>
        <fullName evidence="2">Uncharacterized protein</fullName>
    </submittedName>
</protein>
<reference evidence="2 3" key="1">
    <citation type="submission" date="2014-04" db="EMBL/GenBank/DDBJ databases">
        <authorList>
            <consortium name="DOE Joint Genome Institute"/>
            <person name="Kuo A."/>
            <person name="Gay G."/>
            <person name="Dore J."/>
            <person name="Kohler A."/>
            <person name="Nagy L.G."/>
            <person name="Floudas D."/>
            <person name="Copeland A."/>
            <person name="Barry K.W."/>
            <person name="Cichocki N."/>
            <person name="Veneault-Fourrey C."/>
            <person name="LaButti K."/>
            <person name="Lindquist E.A."/>
            <person name="Lipzen A."/>
            <person name="Lundell T."/>
            <person name="Morin E."/>
            <person name="Murat C."/>
            <person name="Sun H."/>
            <person name="Tunlid A."/>
            <person name="Henrissat B."/>
            <person name="Grigoriev I.V."/>
            <person name="Hibbett D.S."/>
            <person name="Martin F."/>
            <person name="Nordberg H.P."/>
            <person name="Cantor M.N."/>
            <person name="Hua S.X."/>
        </authorList>
    </citation>
    <scope>NUCLEOTIDE SEQUENCE [LARGE SCALE GENOMIC DNA]</scope>
    <source>
        <strain evidence="3">h7</strain>
    </source>
</reference>
<dbReference type="Proteomes" id="UP000053424">
    <property type="component" value="Unassembled WGS sequence"/>
</dbReference>
<evidence type="ECO:0000256" key="1">
    <source>
        <dbReference type="SAM" id="SignalP"/>
    </source>
</evidence>
<evidence type="ECO:0000313" key="2">
    <source>
        <dbReference type="EMBL" id="KIM49944.1"/>
    </source>
</evidence>
<organism evidence="2 3">
    <name type="scientific">Hebeloma cylindrosporum</name>
    <dbReference type="NCBI Taxonomy" id="76867"/>
    <lineage>
        <taxon>Eukaryota</taxon>
        <taxon>Fungi</taxon>
        <taxon>Dikarya</taxon>
        <taxon>Basidiomycota</taxon>
        <taxon>Agaricomycotina</taxon>
        <taxon>Agaricomycetes</taxon>
        <taxon>Agaricomycetidae</taxon>
        <taxon>Agaricales</taxon>
        <taxon>Agaricineae</taxon>
        <taxon>Hymenogastraceae</taxon>
        <taxon>Hebeloma</taxon>
    </lineage>
</organism>
<keyword evidence="3" id="KW-1185">Reference proteome</keyword>
<dbReference type="HOGENOM" id="CLU_2109332_0_0_1"/>